<feature type="transmembrane region" description="Helical" evidence="12">
    <location>
        <begin position="214"/>
        <end position="237"/>
    </location>
</feature>
<keyword evidence="9 12" id="KW-1133">Transmembrane helix</keyword>
<organism evidence="13 14">
    <name type="scientific">Carboxylicivirga linearis</name>
    <dbReference type="NCBI Taxonomy" id="1628157"/>
    <lineage>
        <taxon>Bacteria</taxon>
        <taxon>Pseudomonadati</taxon>
        <taxon>Bacteroidota</taxon>
        <taxon>Bacteroidia</taxon>
        <taxon>Marinilabiliales</taxon>
        <taxon>Marinilabiliaceae</taxon>
        <taxon>Carboxylicivirga</taxon>
    </lineage>
</organism>
<keyword evidence="5" id="KW-0997">Cell inner membrane</keyword>
<proteinExistence type="inferred from homology"/>
<name>A0ABS5JVJ4_9BACT</name>
<feature type="transmembrane region" description="Helical" evidence="12">
    <location>
        <begin position="307"/>
        <end position="329"/>
    </location>
</feature>
<evidence type="ECO:0000256" key="11">
    <source>
        <dbReference type="ARBA" id="ARBA00023136"/>
    </source>
</evidence>
<sequence>MLVCALVAYFYQEGDTLALTYSGLIAMGVGGSAWLLTRNVPKDLIKREGFIVVTFVWIVIALFGSLPYILSGTVPRFTDAFFESISGFTTTGASVITDIEGLPHGILLWRSVTHLLGGMGIVVLAVAILPYFGFGGMQLFNAEAGGVTNEQLHPRIAKTAKSLWGIYVSLIGLETIFLVLGGMPMFDALCHSFGTIASGGFSTKNDSMMGYSPYIQYVVIVFMFFAGTNFTLFYFLWKGKFKKVIENKELQLYALVVLAVAVLIAGTLALYDHFPAEPSFRAALFQVVSIVTTTGFVSADYTAWHPYFTYAIFLLMFMGASAGSTSGGIKIMRHHILVKNTMLEFKRLTHPLAVFSLKIRDKAIPKEVVFKVMAFVILYFVIFTAGSFVLTFLGMDMNSAMGAAATTMGGIGPGLGTVGPMNNFLSVPEAGKWVLSLLMLLGRLELFSVLILFSPHFWRNK</sequence>
<dbReference type="InterPro" id="IPR004772">
    <property type="entry name" value="TrkH"/>
</dbReference>
<dbReference type="PIRSF" id="PIRSF006247">
    <property type="entry name" value="TrkH"/>
    <property type="match status" value="1"/>
</dbReference>
<evidence type="ECO:0000313" key="13">
    <source>
        <dbReference type="EMBL" id="MBS2098924.1"/>
    </source>
</evidence>
<keyword evidence="8" id="KW-0630">Potassium</keyword>
<comment type="similarity">
    <text evidence="2">Belongs to the TrkH potassium transport family.</text>
</comment>
<dbReference type="EMBL" id="JAGUCO010000007">
    <property type="protein sequence ID" value="MBS2098924.1"/>
    <property type="molecule type" value="Genomic_DNA"/>
</dbReference>
<comment type="caution">
    <text evidence="13">The sequence shown here is derived from an EMBL/GenBank/DDBJ whole genome shotgun (WGS) entry which is preliminary data.</text>
</comment>
<feature type="transmembrane region" description="Helical" evidence="12">
    <location>
        <begin position="18"/>
        <end position="37"/>
    </location>
</feature>
<feature type="transmembrane region" description="Helical" evidence="12">
    <location>
        <begin position="249"/>
        <end position="271"/>
    </location>
</feature>
<evidence type="ECO:0000256" key="5">
    <source>
        <dbReference type="ARBA" id="ARBA00022519"/>
    </source>
</evidence>
<feature type="transmembrane region" description="Helical" evidence="12">
    <location>
        <begin position="164"/>
        <end position="186"/>
    </location>
</feature>
<keyword evidence="6" id="KW-0633">Potassium transport</keyword>
<evidence type="ECO:0000256" key="4">
    <source>
        <dbReference type="ARBA" id="ARBA00022475"/>
    </source>
</evidence>
<evidence type="ECO:0000313" key="14">
    <source>
        <dbReference type="Proteomes" id="UP000708576"/>
    </source>
</evidence>
<evidence type="ECO:0000256" key="1">
    <source>
        <dbReference type="ARBA" id="ARBA00004429"/>
    </source>
</evidence>
<dbReference type="Pfam" id="PF02386">
    <property type="entry name" value="TrkH"/>
    <property type="match status" value="1"/>
</dbReference>
<comment type="subcellular location">
    <subcellularLocation>
        <location evidence="1">Cell inner membrane</location>
        <topology evidence="1">Multi-pass membrane protein</topology>
    </subcellularLocation>
</comment>
<keyword evidence="3" id="KW-0813">Transport</keyword>
<feature type="transmembrane region" description="Helical" evidence="12">
    <location>
        <begin position="368"/>
        <end position="393"/>
    </location>
</feature>
<dbReference type="PANTHER" id="PTHR32024">
    <property type="entry name" value="TRK SYSTEM POTASSIUM UPTAKE PROTEIN TRKG-RELATED"/>
    <property type="match status" value="1"/>
</dbReference>
<keyword evidence="14" id="KW-1185">Reference proteome</keyword>
<dbReference type="Proteomes" id="UP000708576">
    <property type="component" value="Unassembled WGS sequence"/>
</dbReference>
<feature type="transmembrane region" description="Helical" evidence="12">
    <location>
        <begin position="49"/>
        <end position="70"/>
    </location>
</feature>
<keyword evidence="7 12" id="KW-0812">Transmembrane</keyword>
<keyword evidence="10" id="KW-0406">Ion transport</keyword>
<evidence type="ECO:0000256" key="2">
    <source>
        <dbReference type="ARBA" id="ARBA00009137"/>
    </source>
</evidence>
<feature type="transmembrane region" description="Helical" evidence="12">
    <location>
        <begin position="112"/>
        <end position="132"/>
    </location>
</feature>
<gene>
    <name evidence="13" type="ORF">KEM10_11590</name>
</gene>
<protein>
    <submittedName>
        <fullName evidence="13">TrkH family potassium uptake protein</fullName>
    </submittedName>
</protein>
<accession>A0ABS5JVJ4</accession>
<evidence type="ECO:0000256" key="6">
    <source>
        <dbReference type="ARBA" id="ARBA00022538"/>
    </source>
</evidence>
<dbReference type="RefSeq" id="WP_212216168.1">
    <property type="nucleotide sequence ID" value="NZ_JAGUCO010000007.1"/>
</dbReference>
<reference evidence="13 14" key="1">
    <citation type="journal article" date="2015" name="Int. J. Syst. Evol. Microbiol.">
        <title>Carboxylicivirga linearis sp. nov., isolated from a sea cucumber culture pond.</title>
        <authorList>
            <person name="Wang F.Q."/>
            <person name="Zhou Y.X."/>
            <person name="Lin X.Z."/>
            <person name="Chen G.J."/>
            <person name="Du Z.J."/>
        </authorList>
    </citation>
    <scope>NUCLEOTIDE SEQUENCE [LARGE SCALE GENOMIC DNA]</scope>
    <source>
        <strain evidence="13 14">FB218</strain>
    </source>
</reference>
<keyword evidence="4" id="KW-1003">Cell membrane</keyword>
<keyword evidence="11 12" id="KW-0472">Membrane</keyword>
<dbReference type="PANTHER" id="PTHR32024:SF2">
    <property type="entry name" value="TRK SYSTEM POTASSIUM UPTAKE PROTEIN TRKG-RELATED"/>
    <property type="match status" value="1"/>
</dbReference>
<evidence type="ECO:0000256" key="3">
    <source>
        <dbReference type="ARBA" id="ARBA00022448"/>
    </source>
</evidence>
<dbReference type="InterPro" id="IPR003445">
    <property type="entry name" value="Cat_transpt"/>
</dbReference>
<evidence type="ECO:0000256" key="8">
    <source>
        <dbReference type="ARBA" id="ARBA00022958"/>
    </source>
</evidence>
<evidence type="ECO:0000256" key="9">
    <source>
        <dbReference type="ARBA" id="ARBA00022989"/>
    </source>
</evidence>
<feature type="transmembrane region" description="Helical" evidence="12">
    <location>
        <begin position="433"/>
        <end position="453"/>
    </location>
</feature>
<evidence type="ECO:0000256" key="12">
    <source>
        <dbReference type="SAM" id="Phobius"/>
    </source>
</evidence>
<evidence type="ECO:0000256" key="10">
    <source>
        <dbReference type="ARBA" id="ARBA00023065"/>
    </source>
</evidence>
<evidence type="ECO:0000256" key="7">
    <source>
        <dbReference type="ARBA" id="ARBA00022692"/>
    </source>
</evidence>